<dbReference type="GO" id="GO:0070813">
    <property type="term" value="P:hydrogen sulfide metabolic process"/>
    <property type="evidence" value="ECO:0007669"/>
    <property type="project" value="TreeGrafter"/>
</dbReference>
<evidence type="ECO:0000256" key="13">
    <source>
        <dbReference type="ARBA" id="ARBA00066686"/>
    </source>
</evidence>
<keyword evidence="4" id="KW-0479">Metal-binding</keyword>
<keyword evidence="10" id="KW-0496">Mitochondrion</keyword>
<dbReference type="GO" id="GO:0031123">
    <property type="term" value="P:RNA 3'-end processing"/>
    <property type="evidence" value="ECO:0007669"/>
    <property type="project" value="UniProtKB-ARBA"/>
</dbReference>
<reference evidence="18 19" key="1">
    <citation type="submission" date="2025-04" db="UniProtKB">
        <authorList>
            <consortium name="RefSeq"/>
        </authorList>
    </citation>
    <scope>IDENTIFICATION</scope>
</reference>
<comment type="similarity">
    <text evidence="3">Belongs to the metallo-beta-lactamase superfamily. Glyoxalase II family.</text>
</comment>
<evidence type="ECO:0000256" key="4">
    <source>
        <dbReference type="ARBA" id="ARBA00022723"/>
    </source>
</evidence>
<evidence type="ECO:0000313" key="21">
    <source>
        <dbReference type="RefSeq" id="XP_026687525.1"/>
    </source>
</evidence>
<dbReference type="InterPro" id="IPR051682">
    <property type="entry name" value="Mito_Persulfide_Diox"/>
</dbReference>
<keyword evidence="5" id="KW-0809">Transit peptide</keyword>
<dbReference type="RefSeq" id="XP_026687523.1">
    <property type="nucleotide sequence ID" value="XM_026831722.1"/>
</dbReference>
<proteinExistence type="inferred from homology"/>
<dbReference type="InterPro" id="IPR036866">
    <property type="entry name" value="RibonucZ/Hydroxyglut_hydro"/>
</dbReference>
<dbReference type="GO" id="GO:0046872">
    <property type="term" value="F:metal ion binding"/>
    <property type="evidence" value="ECO:0007669"/>
    <property type="project" value="UniProtKB-KW"/>
</dbReference>
<evidence type="ECO:0000256" key="2">
    <source>
        <dbReference type="ARBA" id="ARBA00004173"/>
    </source>
</evidence>
<feature type="domain" description="Metallo-beta-lactamase" evidence="16">
    <location>
        <begin position="52"/>
        <end position="213"/>
    </location>
</feature>
<dbReference type="InterPro" id="IPR001279">
    <property type="entry name" value="Metallo-B-lactamas"/>
</dbReference>
<dbReference type="GO" id="GO:0005739">
    <property type="term" value="C:mitochondrion"/>
    <property type="evidence" value="ECO:0007669"/>
    <property type="project" value="UniProtKB-SubCell"/>
</dbReference>
<dbReference type="GO" id="GO:0050313">
    <property type="term" value="F:sulfur dioxygenase activity"/>
    <property type="evidence" value="ECO:0007669"/>
    <property type="project" value="UniProtKB-EC"/>
</dbReference>
<keyword evidence="17" id="KW-1185">Reference proteome</keyword>
<evidence type="ECO:0000256" key="1">
    <source>
        <dbReference type="ARBA" id="ARBA00001954"/>
    </source>
</evidence>
<evidence type="ECO:0000256" key="12">
    <source>
        <dbReference type="ARBA" id="ARBA00065219"/>
    </source>
</evidence>
<dbReference type="Gene3D" id="3.60.15.10">
    <property type="entry name" value="Ribonuclease Z/Hydroxyacylglutathione hydrolase-like"/>
    <property type="match status" value="1"/>
</dbReference>
<dbReference type="InterPro" id="IPR044528">
    <property type="entry name" value="POD-like_MBL-fold"/>
</dbReference>
<keyword evidence="9" id="KW-0408">Iron</keyword>
<evidence type="ECO:0000256" key="7">
    <source>
        <dbReference type="ARBA" id="ARBA00022990"/>
    </source>
</evidence>
<evidence type="ECO:0000256" key="15">
    <source>
        <dbReference type="ARBA" id="ARBA00077964"/>
    </source>
</evidence>
<evidence type="ECO:0000313" key="20">
    <source>
        <dbReference type="RefSeq" id="XP_026687524.1"/>
    </source>
</evidence>
<organism evidence="17 21">
    <name type="scientific">Diaphorina citri</name>
    <name type="common">Asian citrus psyllid</name>
    <dbReference type="NCBI Taxonomy" id="121845"/>
    <lineage>
        <taxon>Eukaryota</taxon>
        <taxon>Metazoa</taxon>
        <taxon>Ecdysozoa</taxon>
        <taxon>Arthropoda</taxon>
        <taxon>Hexapoda</taxon>
        <taxon>Insecta</taxon>
        <taxon>Pterygota</taxon>
        <taxon>Neoptera</taxon>
        <taxon>Paraneoptera</taxon>
        <taxon>Hemiptera</taxon>
        <taxon>Sternorrhyncha</taxon>
        <taxon>Psylloidea</taxon>
        <taxon>Psyllidae</taxon>
        <taxon>Diaphorininae</taxon>
        <taxon>Diaphorina</taxon>
    </lineage>
</organism>
<dbReference type="SMART" id="SM00849">
    <property type="entry name" value="Lactamase_B"/>
    <property type="match status" value="1"/>
</dbReference>
<dbReference type="RefSeq" id="XP_008484025.1">
    <property type="nucleotide sequence ID" value="XM_008485803.3"/>
</dbReference>
<evidence type="ECO:0000313" key="18">
    <source>
        <dbReference type="RefSeq" id="XP_008484025.1"/>
    </source>
</evidence>
<evidence type="ECO:0000256" key="3">
    <source>
        <dbReference type="ARBA" id="ARBA00006759"/>
    </source>
</evidence>
<evidence type="ECO:0000256" key="9">
    <source>
        <dbReference type="ARBA" id="ARBA00023004"/>
    </source>
</evidence>
<dbReference type="Proteomes" id="UP000079169">
    <property type="component" value="Unplaced"/>
</dbReference>
<dbReference type="RefSeq" id="XP_026687525.1">
    <property type="nucleotide sequence ID" value="XM_026831724.1"/>
</dbReference>
<dbReference type="AlphaFoldDB" id="A0A1S4EPH9"/>
<accession>A0A1S4EPH9</accession>
<evidence type="ECO:0000256" key="5">
    <source>
        <dbReference type="ARBA" id="ARBA00022946"/>
    </source>
</evidence>
<evidence type="ECO:0000256" key="8">
    <source>
        <dbReference type="ARBA" id="ARBA00023002"/>
    </source>
</evidence>
<dbReference type="EC" id="1.13.11.18" evidence="13"/>
<keyword evidence="8" id="KW-0560">Oxidoreductase</keyword>
<evidence type="ECO:0000313" key="17">
    <source>
        <dbReference type="Proteomes" id="UP000079169"/>
    </source>
</evidence>
<evidence type="ECO:0000256" key="11">
    <source>
        <dbReference type="ARBA" id="ARBA00050990"/>
    </source>
</evidence>
<dbReference type="SUPFAM" id="SSF56281">
    <property type="entry name" value="Metallo-hydrolase/oxidoreductase"/>
    <property type="match status" value="1"/>
</dbReference>
<evidence type="ECO:0000256" key="10">
    <source>
        <dbReference type="ARBA" id="ARBA00023128"/>
    </source>
</evidence>
<dbReference type="OMA" id="YAGHTES"/>
<dbReference type="GO" id="GO:0006749">
    <property type="term" value="P:glutathione metabolic process"/>
    <property type="evidence" value="ECO:0007669"/>
    <property type="project" value="InterPro"/>
</dbReference>
<dbReference type="PANTHER" id="PTHR43084:SF1">
    <property type="entry name" value="PERSULFIDE DIOXYGENASE ETHE1, MITOCHONDRIAL"/>
    <property type="match status" value="1"/>
</dbReference>
<dbReference type="FunFam" id="3.60.15.10:FF:000013">
    <property type="entry name" value="Persulfide dioxygenase ETHE1, mitochondrial"/>
    <property type="match status" value="1"/>
</dbReference>
<comment type="subcellular location">
    <subcellularLocation>
        <location evidence="2">Mitochondrion</location>
    </subcellularLocation>
</comment>
<keyword evidence="7" id="KW-0007">Acetylation</keyword>
<dbReference type="RefSeq" id="XP_026687524.1">
    <property type="nucleotide sequence ID" value="XM_026831723.1"/>
</dbReference>
<name>A0A1S4EPH9_DIACI</name>
<evidence type="ECO:0000256" key="6">
    <source>
        <dbReference type="ARBA" id="ARBA00022964"/>
    </source>
</evidence>
<protein>
    <recommendedName>
        <fullName evidence="14">Persulfide dioxygenase ETHE1, mitochondrial</fullName>
        <ecNumber evidence="13">1.13.11.18</ecNumber>
    </recommendedName>
    <alternativeName>
        <fullName evidence="15">Sulfur dioxygenase ETHE1</fullName>
    </alternativeName>
</protein>
<dbReference type="KEGG" id="dci:103520705"/>
<comment type="cofactor">
    <cofactor evidence="1">
        <name>Fe(2+)</name>
        <dbReference type="ChEBI" id="CHEBI:29033"/>
    </cofactor>
</comment>
<comment type="catalytic activity">
    <reaction evidence="11">
        <text>S-sulfanylglutathione + O2 + H2O = sulfite + glutathione + 2 H(+)</text>
        <dbReference type="Rhea" id="RHEA:12981"/>
        <dbReference type="ChEBI" id="CHEBI:15377"/>
        <dbReference type="ChEBI" id="CHEBI:15378"/>
        <dbReference type="ChEBI" id="CHEBI:15379"/>
        <dbReference type="ChEBI" id="CHEBI:17359"/>
        <dbReference type="ChEBI" id="CHEBI:57925"/>
        <dbReference type="ChEBI" id="CHEBI:58905"/>
        <dbReference type="EC" id="1.13.11.18"/>
    </reaction>
</comment>
<evidence type="ECO:0000313" key="19">
    <source>
        <dbReference type="RefSeq" id="XP_026687523.1"/>
    </source>
</evidence>
<dbReference type="PANTHER" id="PTHR43084">
    <property type="entry name" value="PERSULFIDE DIOXYGENASE ETHE1"/>
    <property type="match status" value="1"/>
</dbReference>
<sequence length="277" mass="30788">MIGGTLKKVQWTITFALAHCVSSARNYSSVHILENAFSNGFLFRQLFDSISYTHTYILADKLSKECVIIDPVLEQADRDVTLINQLGLTLKYVINTHVHADHITGTGKIKTMVNNVQSIISKESGAQADIHVTHGDTIDFGDQQLEVRATPGHTDGCVTYVNQGEGMAFTGDTLLIRGCGRTDFQQGDSHKLFQSVRKEIFSLPDHFRVYPAHDYHGFSHSTVGEEKLYNPRLGEQISEEKFVEIMNNLKLSLPKKIDVAVPANMKCGLQDGVPIEP</sequence>
<dbReference type="CDD" id="cd07724">
    <property type="entry name" value="POD-like_MBL-fold"/>
    <property type="match status" value="1"/>
</dbReference>
<evidence type="ECO:0000259" key="16">
    <source>
        <dbReference type="SMART" id="SM00849"/>
    </source>
</evidence>
<gene>
    <name evidence="18 19 20 21" type="primary">LOC103520705</name>
</gene>
<keyword evidence="6 18" id="KW-0223">Dioxygenase</keyword>
<comment type="subunit">
    <text evidence="12">Homodimer. Monomer. Interacts with TST. May interact with RELA.</text>
</comment>
<dbReference type="Pfam" id="PF00753">
    <property type="entry name" value="Lactamase_B"/>
    <property type="match status" value="1"/>
</dbReference>
<dbReference type="STRING" id="121845.A0A1S4EPH9"/>
<evidence type="ECO:0000256" key="14">
    <source>
        <dbReference type="ARBA" id="ARBA00067300"/>
    </source>
</evidence>
<dbReference type="GeneID" id="103520705"/>
<dbReference type="PaxDb" id="121845-A0A1S4EPH9"/>